<dbReference type="SMART" id="SM00698">
    <property type="entry name" value="MORN"/>
    <property type="match status" value="3"/>
</dbReference>
<feature type="compositionally biased region" description="Basic and acidic residues" evidence="2">
    <location>
        <begin position="479"/>
        <end position="497"/>
    </location>
</feature>
<evidence type="ECO:0000313" key="3">
    <source>
        <dbReference type="EMBL" id="SBT46075.1"/>
    </source>
</evidence>
<dbReference type="EMBL" id="FLRD01000138">
    <property type="protein sequence ID" value="SBT46075.1"/>
    <property type="molecule type" value="Genomic_DNA"/>
</dbReference>
<reference evidence="4" key="1">
    <citation type="submission" date="2016-05" db="EMBL/GenBank/DDBJ databases">
        <authorList>
            <person name="Lavstsen T."/>
            <person name="Jespersen J.S."/>
        </authorList>
    </citation>
    <scope>NUCLEOTIDE SEQUENCE [LARGE SCALE GENOMIC DNA]</scope>
</reference>
<dbReference type="InterPro" id="IPR003409">
    <property type="entry name" value="MORN"/>
</dbReference>
<feature type="region of interest" description="Disordered" evidence="2">
    <location>
        <begin position="403"/>
        <end position="427"/>
    </location>
</feature>
<name>A0A1A8ZRV4_PLAOA</name>
<evidence type="ECO:0000313" key="4">
    <source>
        <dbReference type="EMBL" id="SBT46618.1"/>
    </source>
</evidence>
<sequence length="805" mass="92933">MNENGRLEKEPLRFIVNAEEEFLNIFQYKNVRCFKFSNYIYIGQVKKENEAQGSGENEENETTKQSEDIKKLETKECYTNREKSEKRKKRKSSKYVKDGYGILITLSKNNSDQEIVVNKFIGNWKNDKKSGLGFNLYLNKNIYFGYYENDMRNGWGYFEWKSNGSTYEGNWLNNCMNGKGVYKNRSCNRNTNFMFDGDFHNNKFVNSSGEWIDVIELEKKIHKLNIVRINVNSNNNIDLILLPFNFIKLHLKKIADLIKHNFDKVPFIMCSKKFVEKNKNFNLSKLIFLSYYFSSSMLPFGVDLDQLLFDDFENCSSKMEKTNFKSSYATERLGDEHGQGEGSLEATFDKCFSGPTSSSSSSDSCTSNDSCVSIDSCTSHDSCISTNSCTSNASSLLLLSRGSRSLKSPRGNRDGDGDGLNNSGTRILDNFAINGNERRGSTGSIGSELKEYIKNTNASDTCKGASTSEIYVKNGNNTHNEDNRDGNSEINKEDENNSKSINFIPENDVNFSVGKGEDNPNFNTEEKRKNELNDLINKYMTIYDDFESSSCDYSIMSSDEENSNVNLNFDKTQKDKNFPINNEHHEVKKEEIKQEKEENEIDKIGMIKQIDKTSPNMNNTNDSEKNFVDDIKKQIEKELSKINMDINFLQKLRNCNLSCMYNIAKKVKNSLMMKYPFIFSLNMSQTKNKYENMDDKLLLKNCTIPHYWDLTNYFGNAEDKLPAEMFTPLQFDFSKSNKNLAIFPQIDKKDDLNDKDTSPCFNLHFFFITDLFVDETEDIQKLKRLITNKFNSYLYLNNLFFVIIE</sequence>
<reference evidence="5 6" key="2">
    <citation type="submission" date="2016-05" db="EMBL/GenBank/DDBJ databases">
        <authorList>
            <person name="Naeem Raeece"/>
        </authorList>
    </citation>
    <scope>NUCLEOTIDE SEQUENCE [LARGE SCALE GENOMIC DNA]</scope>
</reference>
<organism evidence="4 5">
    <name type="scientific">Plasmodium ovale wallikeri</name>
    <dbReference type="NCBI Taxonomy" id="864142"/>
    <lineage>
        <taxon>Eukaryota</taxon>
        <taxon>Sar</taxon>
        <taxon>Alveolata</taxon>
        <taxon>Apicomplexa</taxon>
        <taxon>Aconoidasida</taxon>
        <taxon>Haemosporida</taxon>
        <taxon>Plasmodiidae</taxon>
        <taxon>Plasmodium</taxon>
        <taxon>Plasmodium (Plasmodium)</taxon>
    </lineage>
</organism>
<protein>
    <recommendedName>
        <fullName evidence="7">MORN repeat protein</fullName>
    </recommendedName>
</protein>
<evidence type="ECO:0000256" key="2">
    <source>
        <dbReference type="SAM" id="MobiDB-lite"/>
    </source>
</evidence>
<feature type="region of interest" description="Disordered" evidence="2">
    <location>
        <begin position="472"/>
        <end position="527"/>
    </location>
</feature>
<dbReference type="Gene3D" id="2.20.110.10">
    <property type="entry name" value="Histone H3 K4-specific methyltransferase SET7/9 N-terminal domain"/>
    <property type="match status" value="1"/>
</dbReference>
<evidence type="ECO:0000313" key="6">
    <source>
        <dbReference type="Proteomes" id="UP000078555"/>
    </source>
</evidence>
<dbReference type="SUPFAM" id="SSF82185">
    <property type="entry name" value="Histone H3 K4-specific methyltransferase SET7/9 N-terminal domain"/>
    <property type="match status" value="1"/>
</dbReference>
<evidence type="ECO:0000256" key="1">
    <source>
        <dbReference type="ARBA" id="ARBA00022737"/>
    </source>
</evidence>
<keyword evidence="1" id="KW-0677">Repeat</keyword>
<keyword evidence="6" id="KW-1185">Reference proteome</keyword>
<dbReference type="Proteomes" id="UP000078555">
    <property type="component" value="Unassembled WGS sequence"/>
</dbReference>
<accession>A0A1A8ZRV4</accession>
<evidence type="ECO:0008006" key="7">
    <source>
        <dbReference type="Google" id="ProtNLM"/>
    </source>
</evidence>
<dbReference type="EMBL" id="FLRE01000184">
    <property type="protein sequence ID" value="SBT46618.1"/>
    <property type="molecule type" value="Genomic_DNA"/>
</dbReference>
<dbReference type="Proteomes" id="UP000078550">
    <property type="component" value="Unassembled WGS sequence"/>
</dbReference>
<dbReference type="AlphaFoldDB" id="A0A1A8ZRV4"/>
<gene>
    <name evidence="3" type="ORF">POVWA1_053090</name>
    <name evidence="4" type="ORF">POVWA2_052360</name>
</gene>
<dbReference type="PANTHER" id="PTHR23084">
    <property type="entry name" value="PHOSPHATIDYLINOSITOL-4-PHOSPHATE 5-KINASE RELATED"/>
    <property type="match status" value="1"/>
</dbReference>
<proteinExistence type="predicted"/>
<dbReference type="PANTHER" id="PTHR23084:SF263">
    <property type="entry name" value="MORN REPEAT-CONTAINING PROTEIN 1"/>
    <property type="match status" value="1"/>
</dbReference>
<evidence type="ECO:0000313" key="5">
    <source>
        <dbReference type="Proteomes" id="UP000078550"/>
    </source>
</evidence>